<feature type="non-terminal residue" evidence="8">
    <location>
        <position position="1"/>
    </location>
</feature>
<comment type="caution">
    <text evidence="8">The sequence shown here is derived from an EMBL/GenBank/DDBJ whole genome shotgun (WGS) entry which is preliminary data.</text>
</comment>
<evidence type="ECO:0000256" key="3">
    <source>
        <dbReference type="ARBA" id="ARBA00022833"/>
    </source>
</evidence>
<dbReference type="Gene3D" id="4.10.1060.10">
    <property type="entry name" value="Zinc finger, RanBP2-type"/>
    <property type="match status" value="1"/>
</dbReference>
<evidence type="ECO:0000256" key="2">
    <source>
        <dbReference type="ARBA" id="ARBA00022771"/>
    </source>
</evidence>
<dbReference type="GO" id="GO:0005509">
    <property type="term" value="F:calcium ion binding"/>
    <property type="evidence" value="ECO:0007669"/>
    <property type="project" value="InterPro"/>
</dbReference>
<evidence type="ECO:0000259" key="6">
    <source>
        <dbReference type="PROSITE" id="PS50199"/>
    </source>
</evidence>
<dbReference type="EMBL" id="QUSZ01009131">
    <property type="protein sequence ID" value="RHX99506.1"/>
    <property type="molecule type" value="Genomic_DNA"/>
</dbReference>
<dbReference type="InterPro" id="IPR001876">
    <property type="entry name" value="Znf_RanBP2"/>
</dbReference>
<keyword evidence="1" id="KW-0479">Metal-binding</keyword>
<dbReference type="PROSITE" id="PS50222">
    <property type="entry name" value="EF_HAND_2"/>
    <property type="match status" value="1"/>
</dbReference>
<dbReference type="InterPro" id="IPR002048">
    <property type="entry name" value="EF_hand_dom"/>
</dbReference>
<evidence type="ECO:0008006" key="10">
    <source>
        <dbReference type="Google" id="ProtNLM"/>
    </source>
</evidence>
<dbReference type="SUPFAM" id="SSF47473">
    <property type="entry name" value="EF-hand"/>
    <property type="match status" value="1"/>
</dbReference>
<dbReference type="InterPro" id="IPR011992">
    <property type="entry name" value="EF-hand-dom_pair"/>
</dbReference>
<evidence type="ECO:0000313" key="8">
    <source>
        <dbReference type="EMBL" id="RHX99506.1"/>
    </source>
</evidence>
<evidence type="ECO:0000256" key="4">
    <source>
        <dbReference type="PROSITE-ProRule" id="PRU00322"/>
    </source>
</evidence>
<keyword evidence="2 4" id="KW-0863">Zinc-finger</keyword>
<dbReference type="AlphaFoldDB" id="A0A397A161"/>
<dbReference type="PROSITE" id="PS50199">
    <property type="entry name" value="ZF_RANBP2_2"/>
    <property type="match status" value="1"/>
</dbReference>
<keyword evidence="3" id="KW-0862">Zinc</keyword>
<evidence type="ECO:0000256" key="5">
    <source>
        <dbReference type="SAM" id="MobiDB-lite"/>
    </source>
</evidence>
<dbReference type="Gene3D" id="1.10.238.10">
    <property type="entry name" value="EF-hand"/>
    <property type="match status" value="1"/>
</dbReference>
<dbReference type="SMART" id="SM00547">
    <property type="entry name" value="ZnF_RBZ"/>
    <property type="match status" value="3"/>
</dbReference>
<sequence>GIGAGQTIHLYLIPEVENRIRQELSLVDVKSLDSFRLHVPAWLLVNSMKMESMQLVQLSLQELHNIWRTRALEALLVDVDTNKTKHSSGQRLLRFHQSLALRPCIEAFRVQVSYAIAAQVPVPRAITDTIQELTALHATLLEPSDYDRVAQVTARVATLMDMSSDMHLNAEVVHENEAEAEEEAEEEAEQEEQKMSAYPRDDEHPVPWSTDALLQSPSTGDAFYPLSLFQAQSACRAIAFPGTMLVSGNYFRRRWIGLGERRLKNIGFLMEWYPNAIQNHLKERIGVHFVTLVATGLPPTDAAAQAIHLASQDPMITSVATEGYVVALSLAEGETIRRMLHCAHPVFTSSRVQLHMSDGALVESSHRAGPSLAHLPEALQSFRFFNNEMYYTPEQVAALLSGLTSVPLHWRHDFFQSTLRLRRRERQLWGDTPLAKVFTKEDEWHLLSARAKMEQFQRGIKAKKISLVTAWHRFDVNNHGRLSYDELLRCFESFQLGFSPGDLNEIIGLMEGQQDGVTIAKLAHAFDVDLLVESMVDKSNKPDEHTQDPWLCVVCTFQNDGLVTSCVMCNEPRDHTKQVAEVAQTWQCENCTFINPIAETTCAVCEMGASGRREVPKDKWICDPEQGGCTYFNLKTAFYCDVCNRARPDLATHRF</sequence>
<organism evidence="8 9">
    <name type="scientific">Aphanomyces astaci</name>
    <name type="common">Crayfish plague agent</name>
    <dbReference type="NCBI Taxonomy" id="112090"/>
    <lineage>
        <taxon>Eukaryota</taxon>
        <taxon>Sar</taxon>
        <taxon>Stramenopiles</taxon>
        <taxon>Oomycota</taxon>
        <taxon>Saprolegniomycetes</taxon>
        <taxon>Saprolegniales</taxon>
        <taxon>Verrucalvaceae</taxon>
        <taxon>Aphanomyces</taxon>
    </lineage>
</organism>
<dbReference type="GO" id="GO:0008270">
    <property type="term" value="F:zinc ion binding"/>
    <property type="evidence" value="ECO:0007669"/>
    <property type="project" value="UniProtKB-KW"/>
</dbReference>
<accession>A0A397A161</accession>
<feature type="compositionally biased region" description="Basic and acidic residues" evidence="5">
    <location>
        <begin position="191"/>
        <end position="202"/>
    </location>
</feature>
<feature type="compositionally biased region" description="Acidic residues" evidence="5">
    <location>
        <begin position="178"/>
        <end position="190"/>
    </location>
</feature>
<feature type="domain" description="RanBP2-type" evidence="6">
    <location>
        <begin position="546"/>
        <end position="575"/>
    </location>
</feature>
<dbReference type="PROSITE" id="PS01358">
    <property type="entry name" value="ZF_RANBP2_1"/>
    <property type="match status" value="2"/>
</dbReference>
<proteinExistence type="predicted"/>
<evidence type="ECO:0000259" key="7">
    <source>
        <dbReference type="PROSITE" id="PS50222"/>
    </source>
</evidence>
<dbReference type="SUPFAM" id="SSF90209">
    <property type="entry name" value="Ran binding protein zinc finger-like"/>
    <property type="match status" value="2"/>
</dbReference>
<feature type="region of interest" description="Disordered" evidence="5">
    <location>
        <begin position="175"/>
        <end position="202"/>
    </location>
</feature>
<evidence type="ECO:0000313" key="9">
    <source>
        <dbReference type="Proteomes" id="UP000265427"/>
    </source>
</evidence>
<reference evidence="8 9" key="1">
    <citation type="submission" date="2018-08" db="EMBL/GenBank/DDBJ databases">
        <title>Aphanomyces genome sequencing and annotation.</title>
        <authorList>
            <person name="Minardi D."/>
            <person name="Oidtmann B."/>
            <person name="Van Der Giezen M."/>
            <person name="Studholme D.J."/>
        </authorList>
    </citation>
    <scope>NUCLEOTIDE SEQUENCE [LARGE SCALE GENOMIC DNA]</scope>
    <source>
        <strain evidence="8 9">Kv</strain>
    </source>
</reference>
<protein>
    <recommendedName>
        <fullName evidence="10">Calmodulin</fullName>
    </recommendedName>
</protein>
<evidence type="ECO:0000256" key="1">
    <source>
        <dbReference type="ARBA" id="ARBA00022723"/>
    </source>
</evidence>
<dbReference type="Proteomes" id="UP000265427">
    <property type="component" value="Unassembled WGS sequence"/>
</dbReference>
<gene>
    <name evidence="8" type="ORF">DYB36_008033</name>
</gene>
<dbReference type="InterPro" id="IPR036443">
    <property type="entry name" value="Znf_RanBP2_sf"/>
</dbReference>
<name>A0A397A161_APHAT</name>
<feature type="domain" description="EF-hand" evidence="7">
    <location>
        <begin position="462"/>
        <end position="497"/>
    </location>
</feature>